<protein>
    <submittedName>
        <fullName evidence="1">Uncharacterized protein</fullName>
    </submittedName>
</protein>
<proteinExistence type="predicted"/>
<name>A0A9Q0JVN4_9MAGN</name>
<evidence type="ECO:0000313" key="2">
    <source>
        <dbReference type="Proteomes" id="UP001141806"/>
    </source>
</evidence>
<dbReference type="EMBL" id="JAMYWD010000012">
    <property type="protein sequence ID" value="KAJ4953207.1"/>
    <property type="molecule type" value="Genomic_DNA"/>
</dbReference>
<dbReference type="PANTHER" id="PTHR34576">
    <property type="entry name" value="MEMBRANE-ASSOCIATED KINASE REGULATOR 6-RELATED"/>
    <property type="match status" value="1"/>
</dbReference>
<evidence type="ECO:0000313" key="1">
    <source>
        <dbReference type="EMBL" id="KAJ4953207.1"/>
    </source>
</evidence>
<dbReference type="OrthoDB" id="1913205at2759"/>
<accession>A0A9Q0JVN4</accession>
<dbReference type="PANTHER" id="PTHR34576:SF2">
    <property type="entry name" value="MEMBRANE-ASSOCIATED KINASE REGULATOR 6-RELATED"/>
    <property type="match status" value="1"/>
</dbReference>
<comment type="caution">
    <text evidence="1">The sequence shown here is derived from an EMBL/GenBank/DDBJ whole genome shotgun (WGS) entry which is preliminary data.</text>
</comment>
<gene>
    <name evidence="1" type="ORF">NE237_030039</name>
</gene>
<sequence>MKSSEHPLSIESFSNSLLNNIRHSFENSLVDYPYDEADSFIELDPKNFLSDPHDFSFNSCFDSSTPFIAYADELFSNGILMPIFFNPSKIEETSNCIAESPQPTAISAKELSTGAVILSHGNKNLERTSLRKNRRSSKSVFQKYLSFLKPLCQKFLYFSRVHTRRA</sequence>
<dbReference type="InterPro" id="IPR044699">
    <property type="entry name" value="MAKR6"/>
</dbReference>
<dbReference type="AlphaFoldDB" id="A0A9Q0JVN4"/>
<organism evidence="1 2">
    <name type="scientific">Protea cynaroides</name>
    <dbReference type="NCBI Taxonomy" id="273540"/>
    <lineage>
        <taxon>Eukaryota</taxon>
        <taxon>Viridiplantae</taxon>
        <taxon>Streptophyta</taxon>
        <taxon>Embryophyta</taxon>
        <taxon>Tracheophyta</taxon>
        <taxon>Spermatophyta</taxon>
        <taxon>Magnoliopsida</taxon>
        <taxon>Proteales</taxon>
        <taxon>Proteaceae</taxon>
        <taxon>Protea</taxon>
    </lineage>
</organism>
<keyword evidence="2" id="KW-1185">Reference proteome</keyword>
<reference evidence="1" key="1">
    <citation type="journal article" date="2023" name="Plant J.">
        <title>The genome of the king protea, Protea cynaroides.</title>
        <authorList>
            <person name="Chang J."/>
            <person name="Duong T.A."/>
            <person name="Schoeman C."/>
            <person name="Ma X."/>
            <person name="Roodt D."/>
            <person name="Barker N."/>
            <person name="Li Z."/>
            <person name="Van de Peer Y."/>
            <person name="Mizrachi E."/>
        </authorList>
    </citation>
    <scope>NUCLEOTIDE SEQUENCE</scope>
    <source>
        <tissue evidence="1">Young leaves</tissue>
    </source>
</reference>
<dbReference type="Proteomes" id="UP001141806">
    <property type="component" value="Unassembled WGS sequence"/>
</dbReference>